<name>A0AAW1DAE7_9HEMI</name>
<feature type="domain" description="Ig-like" evidence="4">
    <location>
        <begin position="28"/>
        <end position="119"/>
    </location>
</feature>
<evidence type="ECO:0000259" key="4">
    <source>
        <dbReference type="PROSITE" id="PS50835"/>
    </source>
</evidence>
<dbReference type="InterPro" id="IPR013783">
    <property type="entry name" value="Ig-like_fold"/>
</dbReference>
<keyword evidence="2" id="KW-1015">Disulfide bond</keyword>
<evidence type="ECO:0000256" key="2">
    <source>
        <dbReference type="ARBA" id="ARBA00023157"/>
    </source>
</evidence>
<dbReference type="InterPro" id="IPR007110">
    <property type="entry name" value="Ig-like_dom"/>
</dbReference>
<dbReference type="PANTHER" id="PTHR12231:SF253">
    <property type="entry name" value="DPR-INTERACTING PROTEIN ETA, ISOFORM B-RELATED"/>
    <property type="match status" value="1"/>
</dbReference>
<evidence type="ECO:0000313" key="6">
    <source>
        <dbReference type="Proteomes" id="UP001461498"/>
    </source>
</evidence>
<reference evidence="5 6" key="1">
    <citation type="submission" date="2022-12" db="EMBL/GenBank/DDBJ databases">
        <title>Chromosome-level genome assembly of true bugs.</title>
        <authorList>
            <person name="Ma L."/>
            <person name="Li H."/>
        </authorList>
    </citation>
    <scope>NUCLEOTIDE SEQUENCE [LARGE SCALE GENOMIC DNA]</scope>
    <source>
        <strain evidence="5">Lab_2022b</strain>
    </source>
</reference>
<keyword evidence="6" id="KW-1185">Reference proteome</keyword>
<dbReference type="Proteomes" id="UP001461498">
    <property type="component" value="Unassembled WGS sequence"/>
</dbReference>
<proteinExistence type="predicted"/>
<dbReference type="InterPro" id="IPR051170">
    <property type="entry name" value="Neural/epithelial_adhesion"/>
</dbReference>
<sequence>MGAYLCIATNDIPPAKSKRIVLRINFAPIARQANQMVGAVLGTTANLACEFHGFPNDNTSWYREIGEIHEYGGDYKVSVTRSSYQITLHLAIGNVRSIDLGRYFCSLTNLLGTSRATIQLYEIHVETTTMATTTTTSVPTTKALVTTESKNVATSTDYVEIETTEINEIEEMALFNEVDGKLGAEASSRRRTYTVNSSRISKNINFILFLTINLFIIR</sequence>
<dbReference type="AlphaFoldDB" id="A0AAW1DAE7"/>
<dbReference type="EMBL" id="JAPXFL010000004">
    <property type="protein sequence ID" value="KAK9507913.1"/>
    <property type="molecule type" value="Genomic_DNA"/>
</dbReference>
<dbReference type="InterPro" id="IPR003599">
    <property type="entry name" value="Ig_sub"/>
</dbReference>
<accession>A0AAW1DAE7</accession>
<gene>
    <name evidence="5" type="ORF">O3M35_007675</name>
</gene>
<dbReference type="PROSITE" id="PS50835">
    <property type="entry name" value="IG_LIKE"/>
    <property type="match status" value="1"/>
</dbReference>
<protein>
    <recommendedName>
        <fullName evidence="4">Ig-like domain-containing protein</fullName>
    </recommendedName>
</protein>
<dbReference type="GO" id="GO:0043005">
    <property type="term" value="C:neuron projection"/>
    <property type="evidence" value="ECO:0007669"/>
    <property type="project" value="TreeGrafter"/>
</dbReference>
<organism evidence="5 6">
    <name type="scientific">Rhynocoris fuscipes</name>
    <dbReference type="NCBI Taxonomy" id="488301"/>
    <lineage>
        <taxon>Eukaryota</taxon>
        <taxon>Metazoa</taxon>
        <taxon>Ecdysozoa</taxon>
        <taxon>Arthropoda</taxon>
        <taxon>Hexapoda</taxon>
        <taxon>Insecta</taxon>
        <taxon>Pterygota</taxon>
        <taxon>Neoptera</taxon>
        <taxon>Paraneoptera</taxon>
        <taxon>Hemiptera</taxon>
        <taxon>Heteroptera</taxon>
        <taxon>Panheteroptera</taxon>
        <taxon>Cimicomorpha</taxon>
        <taxon>Reduviidae</taxon>
        <taxon>Harpactorinae</taxon>
        <taxon>Harpactorini</taxon>
        <taxon>Rhynocoris</taxon>
    </lineage>
</organism>
<evidence type="ECO:0000256" key="3">
    <source>
        <dbReference type="ARBA" id="ARBA00023319"/>
    </source>
</evidence>
<dbReference type="PANTHER" id="PTHR12231">
    <property type="entry name" value="CTX-RELATED TYPE I TRANSMEMBRANE PROTEIN"/>
    <property type="match status" value="1"/>
</dbReference>
<dbReference type="SMART" id="SM00409">
    <property type="entry name" value="IG"/>
    <property type="match status" value="1"/>
</dbReference>
<keyword evidence="1" id="KW-0677">Repeat</keyword>
<dbReference type="InterPro" id="IPR013098">
    <property type="entry name" value="Ig_I-set"/>
</dbReference>
<dbReference type="InterPro" id="IPR036179">
    <property type="entry name" value="Ig-like_dom_sf"/>
</dbReference>
<dbReference type="Gene3D" id="2.60.40.10">
    <property type="entry name" value="Immunoglobulins"/>
    <property type="match status" value="1"/>
</dbReference>
<evidence type="ECO:0000256" key="1">
    <source>
        <dbReference type="ARBA" id="ARBA00022737"/>
    </source>
</evidence>
<comment type="caution">
    <text evidence="5">The sequence shown here is derived from an EMBL/GenBank/DDBJ whole genome shotgun (WGS) entry which is preliminary data.</text>
</comment>
<keyword evidence="3" id="KW-0393">Immunoglobulin domain</keyword>
<dbReference type="SUPFAM" id="SSF48726">
    <property type="entry name" value="Immunoglobulin"/>
    <property type="match status" value="1"/>
</dbReference>
<dbReference type="Pfam" id="PF07679">
    <property type="entry name" value="I-set"/>
    <property type="match status" value="1"/>
</dbReference>
<evidence type="ECO:0000313" key="5">
    <source>
        <dbReference type="EMBL" id="KAK9507913.1"/>
    </source>
</evidence>